<protein>
    <submittedName>
        <fullName evidence="2">Uncharacterized protein</fullName>
    </submittedName>
</protein>
<name>A0ABU2N449_9PSEU</name>
<keyword evidence="1" id="KW-0812">Transmembrane</keyword>
<proteinExistence type="predicted"/>
<feature type="transmembrane region" description="Helical" evidence="1">
    <location>
        <begin position="146"/>
        <end position="165"/>
    </location>
</feature>
<accession>A0ABU2N449</accession>
<dbReference type="Proteomes" id="UP001183202">
    <property type="component" value="Unassembled WGS sequence"/>
</dbReference>
<organism evidence="2 3">
    <name type="scientific">Pseudonocardia charpentierae</name>
    <dbReference type="NCBI Taxonomy" id="3075545"/>
    <lineage>
        <taxon>Bacteria</taxon>
        <taxon>Bacillati</taxon>
        <taxon>Actinomycetota</taxon>
        <taxon>Actinomycetes</taxon>
        <taxon>Pseudonocardiales</taxon>
        <taxon>Pseudonocardiaceae</taxon>
        <taxon>Pseudonocardia</taxon>
    </lineage>
</organism>
<dbReference type="RefSeq" id="WP_311554464.1">
    <property type="nucleotide sequence ID" value="NZ_JAVREJ010000002.1"/>
</dbReference>
<evidence type="ECO:0000313" key="2">
    <source>
        <dbReference type="EMBL" id="MDT0348535.1"/>
    </source>
</evidence>
<feature type="transmembrane region" description="Helical" evidence="1">
    <location>
        <begin position="121"/>
        <end position="140"/>
    </location>
</feature>
<evidence type="ECO:0000313" key="3">
    <source>
        <dbReference type="Proteomes" id="UP001183202"/>
    </source>
</evidence>
<evidence type="ECO:0000256" key="1">
    <source>
        <dbReference type="SAM" id="Phobius"/>
    </source>
</evidence>
<comment type="caution">
    <text evidence="2">The sequence shown here is derived from an EMBL/GenBank/DDBJ whole genome shotgun (WGS) entry which is preliminary data.</text>
</comment>
<sequence>MRDTPPRQVGPPPARPRFEFRERPSAVTVHRPTIVVASSVLWLAAGALGAVAALVMLLDLQALEAAVRTVVDRDFPAEQPATRDRAVALTSAVLVAGGAVGLAQVAAGLRLREGRGAVRYLLVLLLVAAVVEIVLAVGVVDPVARLALLLGAACGAVAAVLMYLPDANRWFASRRP</sequence>
<keyword evidence="1" id="KW-1133">Transmembrane helix</keyword>
<gene>
    <name evidence="2" type="ORF">RM445_03245</name>
</gene>
<keyword evidence="1" id="KW-0472">Membrane</keyword>
<reference evidence="3" key="1">
    <citation type="submission" date="2023-07" db="EMBL/GenBank/DDBJ databases">
        <title>30 novel species of actinomycetes from the DSMZ collection.</title>
        <authorList>
            <person name="Nouioui I."/>
        </authorList>
    </citation>
    <scope>NUCLEOTIDE SEQUENCE [LARGE SCALE GENOMIC DNA]</scope>
    <source>
        <strain evidence="3">DSM 45834</strain>
    </source>
</reference>
<keyword evidence="3" id="KW-1185">Reference proteome</keyword>
<feature type="transmembrane region" description="Helical" evidence="1">
    <location>
        <begin position="33"/>
        <end position="58"/>
    </location>
</feature>
<dbReference type="EMBL" id="JAVREJ010000002">
    <property type="protein sequence ID" value="MDT0348535.1"/>
    <property type="molecule type" value="Genomic_DNA"/>
</dbReference>
<feature type="transmembrane region" description="Helical" evidence="1">
    <location>
        <begin position="86"/>
        <end position="109"/>
    </location>
</feature>